<dbReference type="AlphaFoldDB" id="A0A5B9W1C7"/>
<keyword evidence="4 7" id="KW-0547">Nucleotide-binding</keyword>
<dbReference type="InterPro" id="IPR000719">
    <property type="entry name" value="Prot_kinase_dom"/>
</dbReference>
<keyword evidence="6 7" id="KW-0067">ATP-binding</keyword>
<dbReference type="KEGG" id="agv:OJF2_25340"/>
<proteinExistence type="predicted"/>
<feature type="domain" description="Protein kinase" evidence="10">
    <location>
        <begin position="72"/>
        <end position="346"/>
    </location>
</feature>
<dbReference type="GO" id="GO:0004674">
    <property type="term" value="F:protein serine/threonine kinase activity"/>
    <property type="evidence" value="ECO:0007669"/>
    <property type="project" value="UniProtKB-KW"/>
</dbReference>
<gene>
    <name evidence="11" type="primary">prkC_20</name>
    <name evidence="11" type="ORF">OJF2_25340</name>
</gene>
<dbReference type="InterPro" id="IPR011009">
    <property type="entry name" value="Kinase-like_dom_sf"/>
</dbReference>
<feature type="binding site" evidence="7">
    <location>
        <position position="101"/>
    </location>
    <ligand>
        <name>ATP</name>
        <dbReference type="ChEBI" id="CHEBI:30616"/>
    </ligand>
</feature>
<dbReference type="EMBL" id="CP042997">
    <property type="protein sequence ID" value="QEH34001.1"/>
    <property type="molecule type" value="Genomic_DNA"/>
</dbReference>
<evidence type="ECO:0000256" key="8">
    <source>
        <dbReference type="SAM" id="MobiDB-lite"/>
    </source>
</evidence>
<feature type="transmembrane region" description="Helical" evidence="9">
    <location>
        <begin position="427"/>
        <end position="450"/>
    </location>
</feature>
<feature type="compositionally biased region" description="Low complexity" evidence="8">
    <location>
        <begin position="405"/>
        <end position="414"/>
    </location>
</feature>
<dbReference type="PROSITE" id="PS00107">
    <property type="entry name" value="PROTEIN_KINASE_ATP"/>
    <property type="match status" value="1"/>
</dbReference>
<sequence>MLALEDFVDAVSRSGLVPRSDLAAFRAGLEASVGGEASVDLARRLVRQGLLTGYQARKLLAGATRGFFLGGYRILRPLGEGGMGKVYLAVNHKNEERVAIKVLPPRKALEEAGSLPRFRREMELSQRCVHPNVARTLAVGNEGDVYFMVLEYIPGMSLYDMVRSDRYGPLRVTDAAKLFLRVIDGLAAAHRAGLVHRDIKPSNIMITPDGNAKILDLGLARALGEEKGITRANTVLGTLDYASPEQLSDATKADVRSDLYSLGCTIYYALSGRPPFEGGDMINKIFRQRLDDPEPLEKAARGVPAAFAAIVRKLMSKKPEERYQTCEELRADMARWTDPDRVHAILGAEADAARSFRPPAPALAEEDLLLLSLSDESESGFASLRDLGDPEPSNAPRHKAPLPPLAAARRPLPAARPRQESVDDLRWLFHFCLVAMGLGLLAILIIAVALRG</sequence>
<evidence type="ECO:0000313" key="12">
    <source>
        <dbReference type="Proteomes" id="UP000324233"/>
    </source>
</evidence>
<accession>A0A5B9W1C7</accession>
<evidence type="ECO:0000256" key="7">
    <source>
        <dbReference type="PROSITE-ProRule" id="PRU10141"/>
    </source>
</evidence>
<dbReference type="FunFam" id="1.10.510.10:FF:000021">
    <property type="entry name" value="Serine/threonine protein kinase"/>
    <property type="match status" value="1"/>
</dbReference>
<dbReference type="PANTHER" id="PTHR43289:SF6">
    <property type="entry name" value="SERINE_THREONINE-PROTEIN KINASE NEKL-3"/>
    <property type="match status" value="1"/>
</dbReference>
<keyword evidence="3 11" id="KW-0808">Transferase</keyword>
<evidence type="ECO:0000256" key="5">
    <source>
        <dbReference type="ARBA" id="ARBA00022777"/>
    </source>
</evidence>
<feature type="region of interest" description="Disordered" evidence="8">
    <location>
        <begin position="381"/>
        <end position="414"/>
    </location>
</feature>
<dbReference type="GO" id="GO:0005524">
    <property type="term" value="F:ATP binding"/>
    <property type="evidence" value="ECO:0007669"/>
    <property type="project" value="UniProtKB-UniRule"/>
</dbReference>
<dbReference type="SUPFAM" id="SSF56112">
    <property type="entry name" value="Protein kinase-like (PK-like)"/>
    <property type="match status" value="1"/>
</dbReference>
<dbReference type="PANTHER" id="PTHR43289">
    <property type="entry name" value="MITOGEN-ACTIVATED PROTEIN KINASE KINASE KINASE 20-RELATED"/>
    <property type="match status" value="1"/>
</dbReference>
<evidence type="ECO:0000256" key="9">
    <source>
        <dbReference type="SAM" id="Phobius"/>
    </source>
</evidence>
<protein>
    <recommendedName>
        <fullName evidence="1">non-specific serine/threonine protein kinase</fullName>
        <ecNumber evidence="1">2.7.11.1</ecNumber>
    </recommendedName>
</protein>
<dbReference type="PROSITE" id="PS00108">
    <property type="entry name" value="PROTEIN_KINASE_ST"/>
    <property type="match status" value="1"/>
</dbReference>
<dbReference type="InterPro" id="IPR017441">
    <property type="entry name" value="Protein_kinase_ATP_BS"/>
</dbReference>
<dbReference type="Proteomes" id="UP000324233">
    <property type="component" value="Chromosome"/>
</dbReference>
<dbReference type="RefSeq" id="WP_168221753.1">
    <property type="nucleotide sequence ID" value="NZ_CP042997.1"/>
</dbReference>
<dbReference type="PROSITE" id="PS50011">
    <property type="entry name" value="PROTEIN_KINASE_DOM"/>
    <property type="match status" value="1"/>
</dbReference>
<evidence type="ECO:0000259" key="10">
    <source>
        <dbReference type="PROSITE" id="PS50011"/>
    </source>
</evidence>
<reference evidence="11 12" key="1">
    <citation type="submission" date="2019-08" db="EMBL/GenBank/DDBJ databases">
        <title>Deep-cultivation of Planctomycetes and their phenomic and genomic characterization uncovers novel biology.</title>
        <authorList>
            <person name="Wiegand S."/>
            <person name="Jogler M."/>
            <person name="Boedeker C."/>
            <person name="Pinto D."/>
            <person name="Vollmers J."/>
            <person name="Rivas-Marin E."/>
            <person name="Kohn T."/>
            <person name="Peeters S.H."/>
            <person name="Heuer A."/>
            <person name="Rast P."/>
            <person name="Oberbeckmann S."/>
            <person name="Bunk B."/>
            <person name="Jeske O."/>
            <person name="Meyerdierks A."/>
            <person name="Storesund J.E."/>
            <person name="Kallscheuer N."/>
            <person name="Luecker S."/>
            <person name="Lage O.M."/>
            <person name="Pohl T."/>
            <person name="Merkel B.J."/>
            <person name="Hornburger P."/>
            <person name="Mueller R.-W."/>
            <person name="Bruemmer F."/>
            <person name="Labrenz M."/>
            <person name="Spormann A.M."/>
            <person name="Op den Camp H."/>
            <person name="Overmann J."/>
            <person name="Amann R."/>
            <person name="Jetten M.S.M."/>
            <person name="Mascher T."/>
            <person name="Medema M.H."/>
            <person name="Devos D.P."/>
            <person name="Kaster A.-K."/>
            <person name="Ovreas L."/>
            <person name="Rohde M."/>
            <person name="Galperin M.Y."/>
            <person name="Jogler C."/>
        </authorList>
    </citation>
    <scope>NUCLEOTIDE SEQUENCE [LARGE SCALE GENOMIC DNA]</scope>
    <source>
        <strain evidence="11 12">OJF2</strain>
    </source>
</reference>
<dbReference type="InterPro" id="IPR008271">
    <property type="entry name" value="Ser/Thr_kinase_AS"/>
</dbReference>
<dbReference type="Gene3D" id="1.10.510.10">
    <property type="entry name" value="Transferase(Phosphotransferase) domain 1"/>
    <property type="match status" value="1"/>
</dbReference>
<keyword evidence="12" id="KW-1185">Reference proteome</keyword>
<evidence type="ECO:0000256" key="6">
    <source>
        <dbReference type="ARBA" id="ARBA00022840"/>
    </source>
</evidence>
<dbReference type="EC" id="2.7.11.1" evidence="1"/>
<dbReference type="SMART" id="SM00220">
    <property type="entry name" value="S_TKc"/>
    <property type="match status" value="1"/>
</dbReference>
<evidence type="ECO:0000313" key="11">
    <source>
        <dbReference type="EMBL" id="QEH34001.1"/>
    </source>
</evidence>
<dbReference type="Gene3D" id="3.30.200.20">
    <property type="entry name" value="Phosphorylase Kinase, domain 1"/>
    <property type="match status" value="1"/>
</dbReference>
<keyword evidence="9" id="KW-1133">Transmembrane helix</keyword>
<keyword evidence="9" id="KW-0472">Membrane</keyword>
<evidence type="ECO:0000256" key="1">
    <source>
        <dbReference type="ARBA" id="ARBA00012513"/>
    </source>
</evidence>
<name>A0A5B9W1C7_9BACT</name>
<keyword evidence="2" id="KW-0723">Serine/threonine-protein kinase</keyword>
<organism evidence="11 12">
    <name type="scientific">Aquisphaera giovannonii</name>
    <dbReference type="NCBI Taxonomy" id="406548"/>
    <lineage>
        <taxon>Bacteria</taxon>
        <taxon>Pseudomonadati</taxon>
        <taxon>Planctomycetota</taxon>
        <taxon>Planctomycetia</taxon>
        <taxon>Isosphaerales</taxon>
        <taxon>Isosphaeraceae</taxon>
        <taxon>Aquisphaera</taxon>
    </lineage>
</organism>
<keyword evidence="5 11" id="KW-0418">Kinase</keyword>
<evidence type="ECO:0000256" key="4">
    <source>
        <dbReference type="ARBA" id="ARBA00022741"/>
    </source>
</evidence>
<dbReference type="Pfam" id="PF00069">
    <property type="entry name" value="Pkinase"/>
    <property type="match status" value="1"/>
</dbReference>
<dbReference type="CDD" id="cd14014">
    <property type="entry name" value="STKc_PknB_like"/>
    <property type="match status" value="1"/>
</dbReference>
<keyword evidence="9" id="KW-0812">Transmembrane</keyword>
<evidence type="ECO:0000256" key="2">
    <source>
        <dbReference type="ARBA" id="ARBA00022527"/>
    </source>
</evidence>
<evidence type="ECO:0000256" key="3">
    <source>
        <dbReference type="ARBA" id="ARBA00022679"/>
    </source>
</evidence>